<proteinExistence type="predicted"/>
<dbReference type="Proteomes" id="UP001295444">
    <property type="component" value="Chromosome 03"/>
</dbReference>
<dbReference type="AlphaFoldDB" id="A0AAD1W0B2"/>
<protein>
    <submittedName>
        <fullName evidence="1">Uncharacterized protein</fullName>
    </submittedName>
</protein>
<accession>A0AAD1W0B2</accession>
<evidence type="ECO:0000313" key="2">
    <source>
        <dbReference type="Proteomes" id="UP001295444"/>
    </source>
</evidence>
<gene>
    <name evidence="1" type="ORF">PECUL_23A049319</name>
</gene>
<keyword evidence="2" id="KW-1185">Reference proteome</keyword>
<organism evidence="1 2">
    <name type="scientific">Pelobates cultripes</name>
    <name type="common">Western spadefoot toad</name>
    <dbReference type="NCBI Taxonomy" id="61616"/>
    <lineage>
        <taxon>Eukaryota</taxon>
        <taxon>Metazoa</taxon>
        <taxon>Chordata</taxon>
        <taxon>Craniata</taxon>
        <taxon>Vertebrata</taxon>
        <taxon>Euteleostomi</taxon>
        <taxon>Amphibia</taxon>
        <taxon>Batrachia</taxon>
        <taxon>Anura</taxon>
        <taxon>Pelobatoidea</taxon>
        <taxon>Pelobatidae</taxon>
        <taxon>Pelobates</taxon>
    </lineage>
</organism>
<sequence length="73" mass="8693">YLVHQSFGRQYNLVGRLRGIEDIQEFQNYLKRSFSFSKRWDLDATLHRYMTSCCTVYLDGLTGPPARYLPDRK</sequence>
<feature type="non-terminal residue" evidence="1">
    <location>
        <position position="73"/>
    </location>
</feature>
<dbReference type="EMBL" id="OW240914">
    <property type="protein sequence ID" value="CAH2276598.1"/>
    <property type="molecule type" value="Genomic_DNA"/>
</dbReference>
<evidence type="ECO:0000313" key="1">
    <source>
        <dbReference type="EMBL" id="CAH2276598.1"/>
    </source>
</evidence>
<name>A0AAD1W0B2_PELCU</name>
<reference evidence="1" key="1">
    <citation type="submission" date="2022-03" db="EMBL/GenBank/DDBJ databases">
        <authorList>
            <person name="Alioto T."/>
            <person name="Alioto T."/>
            <person name="Gomez Garrido J."/>
        </authorList>
    </citation>
    <scope>NUCLEOTIDE SEQUENCE</scope>
</reference>
<feature type="non-terminal residue" evidence="1">
    <location>
        <position position="1"/>
    </location>
</feature>